<dbReference type="Pfam" id="PF00528">
    <property type="entry name" value="BPD_transp_1"/>
    <property type="match status" value="1"/>
</dbReference>
<gene>
    <name evidence="11" type="ordered locus">KKY_2360</name>
</gene>
<keyword evidence="12" id="KW-1185">Reference proteome</keyword>
<dbReference type="AlphaFoldDB" id="G4R8C5"/>
<feature type="transmembrane region" description="Helical" evidence="9">
    <location>
        <begin position="253"/>
        <end position="275"/>
    </location>
</feature>
<dbReference type="EMBL" id="CP003075">
    <property type="protein sequence ID" value="AEQ52369.1"/>
    <property type="molecule type" value="Genomic_DNA"/>
</dbReference>
<dbReference type="InterPro" id="IPR035906">
    <property type="entry name" value="MetI-like_sf"/>
</dbReference>
<dbReference type="PANTHER" id="PTHR30614:SF0">
    <property type="entry name" value="L-CYSTINE TRANSPORT SYSTEM PERMEASE PROTEIN TCYL"/>
    <property type="match status" value="1"/>
</dbReference>
<keyword evidence="7 9" id="KW-1133">Transmembrane helix</keyword>
<dbReference type="NCBIfam" id="TIGR01726">
    <property type="entry name" value="HEQRo_perm_3TM"/>
    <property type="match status" value="1"/>
</dbReference>
<dbReference type="InterPro" id="IPR010065">
    <property type="entry name" value="AA_ABC_transptr_permease_3TM"/>
</dbReference>
<evidence type="ECO:0000313" key="11">
    <source>
        <dbReference type="EMBL" id="AEQ52369.1"/>
    </source>
</evidence>
<evidence type="ECO:0000256" key="8">
    <source>
        <dbReference type="ARBA" id="ARBA00023136"/>
    </source>
</evidence>
<reference evidence="11 12" key="1">
    <citation type="journal article" date="2012" name="J. Bacteriol.">
        <title>Complete genome sequence of Pelagibacterium halotolerans B2T.</title>
        <authorList>
            <person name="Huo Y.Y."/>
            <person name="Cheng H."/>
            <person name="Han X.F."/>
            <person name="Jiang X.W."/>
            <person name="Sun C."/>
            <person name="Zhang X.Q."/>
            <person name="Zhu X.F."/>
            <person name="Liu Y.F."/>
            <person name="Li P.F."/>
            <person name="Ni P.X."/>
            <person name="Wu M."/>
        </authorList>
    </citation>
    <scope>NUCLEOTIDE SEQUENCE [LARGE SCALE GENOMIC DNA]</scope>
    <source>
        <strain evidence="12">DSM 22347 / JCM 15775 / CGMCC 1.7692 / B2</strain>
    </source>
</reference>
<feature type="transmembrane region" description="Helical" evidence="9">
    <location>
        <begin position="61"/>
        <end position="87"/>
    </location>
</feature>
<evidence type="ECO:0000259" key="10">
    <source>
        <dbReference type="PROSITE" id="PS50928"/>
    </source>
</evidence>
<keyword evidence="8 9" id="KW-0472">Membrane</keyword>
<dbReference type="PANTHER" id="PTHR30614">
    <property type="entry name" value="MEMBRANE COMPONENT OF AMINO ACID ABC TRANSPORTER"/>
    <property type="match status" value="1"/>
</dbReference>
<evidence type="ECO:0000256" key="4">
    <source>
        <dbReference type="ARBA" id="ARBA00022475"/>
    </source>
</evidence>
<comment type="similarity">
    <text evidence="2">Belongs to the binding-protein-dependent transport system permease family. HisMQ subfamily.</text>
</comment>
<keyword evidence="3 9" id="KW-0813">Transport</keyword>
<evidence type="ECO:0000256" key="3">
    <source>
        <dbReference type="ARBA" id="ARBA00022448"/>
    </source>
</evidence>
<evidence type="ECO:0000256" key="7">
    <source>
        <dbReference type="ARBA" id="ARBA00022989"/>
    </source>
</evidence>
<protein>
    <submittedName>
        <fullName evidence="11">Putative ABC transporter, permease</fullName>
    </submittedName>
</protein>
<accession>G4R8C5</accession>
<dbReference type="RefSeq" id="WP_014131518.1">
    <property type="nucleotide sequence ID" value="NC_016078.1"/>
</dbReference>
<evidence type="ECO:0000256" key="6">
    <source>
        <dbReference type="ARBA" id="ARBA00022970"/>
    </source>
</evidence>
<organism evidence="11 12">
    <name type="scientific">Pelagibacterium halotolerans (strain DSM 22347 / JCM 15775 / CGMCC 1.7692 / B2)</name>
    <dbReference type="NCBI Taxonomy" id="1082931"/>
    <lineage>
        <taxon>Bacteria</taxon>
        <taxon>Pseudomonadati</taxon>
        <taxon>Pseudomonadota</taxon>
        <taxon>Alphaproteobacteria</taxon>
        <taxon>Hyphomicrobiales</taxon>
        <taxon>Devosiaceae</taxon>
        <taxon>Pelagibacterium</taxon>
    </lineage>
</organism>
<dbReference type="GO" id="GO:0006865">
    <property type="term" value="P:amino acid transport"/>
    <property type="evidence" value="ECO:0007669"/>
    <property type="project" value="UniProtKB-KW"/>
</dbReference>
<proteinExistence type="inferred from homology"/>
<evidence type="ECO:0000256" key="9">
    <source>
        <dbReference type="RuleBase" id="RU363032"/>
    </source>
</evidence>
<feature type="transmembrane region" description="Helical" evidence="9">
    <location>
        <begin position="20"/>
        <end position="41"/>
    </location>
</feature>
<feature type="transmembrane region" description="Helical" evidence="9">
    <location>
        <begin position="140"/>
        <end position="163"/>
    </location>
</feature>
<feature type="transmembrane region" description="Helical" evidence="9">
    <location>
        <begin position="99"/>
        <end position="120"/>
    </location>
</feature>
<dbReference type="GO" id="GO:0022857">
    <property type="term" value="F:transmembrane transporter activity"/>
    <property type="evidence" value="ECO:0007669"/>
    <property type="project" value="InterPro"/>
</dbReference>
<dbReference type="KEGG" id="phl:KKY_2360"/>
<dbReference type="HOGENOM" id="CLU_019602_1_2_5"/>
<evidence type="ECO:0000256" key="5">
    <source>
        <dbReference type="ARBA" id="ARBA00022692"/>
    </source>
</evidence>
<dbReference type="GO" id="GO:0043190">
    <property type="term" value="C:ATP-binding cassette (ABC) transporter complex"/>
    <property type="evidence" value="ECO:0007669"/>
    <property type="project" value="InterPro"/>
</dbReference>
<keyword evidence="6" id="KW-0029">Amino-acid transport</keyword>
<evidence type="ECO:0000256" key="2">
    <source>
        <dbReference type="ARBA" id="ARBA00010072"/>
    </source>
</evidence>
<feature type="domain" description="ABC transmembrane type-1" evidence="10">
    <location>
        <begin position="64"/>
        <end position="272"/>
    </location>
</feature>
<keyword evidence="5 9" id="KW-0812">Transmembrane</keyword>
<dbReference type="Gene3D" id="1.10.3720.10">
    <property type="entry name" value="MetI-like"/>
    <property type="match status" value="1"/>
</dbReference>
<dbReference type="eggNOG" id="COG0765">
    <property type="taxonomic scope" value="Bacteria"/>
</dbReference>
<dbReference type="Proteomes" id="UP000008850">
    <property type="component" value="Chromosome"/>
</dbReference>
<keyword evidence="4" id="KW-1003">Cell membrane</keyword>
<sequence length="282" mass="30321">MSASVIAEPGPVRIVRRRRWGAWLLGAVTLAILGLLAIAAVRAEIMSLEVFFTYLTSGQVLIGAGNAVLVGTVAMAVAVVVGLIVALMRLSGNPILSSLAATFVYFFRGTPMLIQILFWYNAFPTMFPRLEIGLPFSGDLLFSAPMPVLVTPFIAAVLGLGLAEGAYMSEIIRGGILAVDKGQRSAARAIGMRHGQVLWQVVIPQAARIIIPATGNQYIMLLKSTSLASVIGFLELLRITQGIYSANFRVVELLAVAAFWYLAMTAVVTVIQTILEKTFPVR</sequence>
<dbReference type="InterPro" id="IPR000515">
    <property type="entry name" value="MetI-like"/>
</dbReference>
<evidence type="ECO:0000313" key="12">
    <source>
        <dbReference type="Proteomes" id="UP000008850"/>
    </source>
</evidence>
<dbReference type="InterPro" id="IPR043429">
    <property type="entry name" value="ArtM/GltK/GlnP/TcyL/YhdX-like"/>
</dbReference>
<name>G4R8C5_PELHB</name>
<dbReference type="STRING" id="1082931.KKY_2360"/>
<comment type="subcellular location">
    <subcellularLocation>
        <location evidence="1">Cell inner membrane</location>
        <topology evidence="1">Multi-pass membrane protein</topology>
    </subcellularLocation>
    <subcellularLocation>
        <location evidence="9">Cell membrane</location>
        <topology evidence="9">Multi-pass membrane protein</topology>
    </subcellularLocation>
</comment>
<dbReference type="CDD" id="cd06261">
    <property type="entry name" value="TM_PBP2"/>
    <property type="match status" value="1"/>
</dbReference>
<dbReference type="PROSITE" id="PS50928">
    <property type="entry name" value="ABC_TM1"/>
    <property type="match status" value="1"/>
</dbReference>
<dbReference type="SUPFAM" id="SSF161098">
    <property type="entry name" value="MetI-like"/>
    <property type="match status" value="1"/>
</dbReference>
<evidence type="ECO:0000256" key="1">
    <source>
        <dbReference type="ARBA" id="ARBA00004429"/>
    </source>
</evidence>